<dbReference type="STRING" id="1097556.R4XDH2"/>
<dbReference type="InterPro" id="IPR016087">
    <property type="entry name" value="Chalcone_isomerase"/>
</dbReference>
<keyword evidence="4" id="KW-1185">Reference proteome</keyword>
<name>R4XDH2_TAPDE</name>
<feature type="signal peptide" evidence="1">
    <location>
        <begin position="1"/>
        <end position="20"/>
    </location>
</feature>
<gene>
    <name evidence="3" type="ORF">TAPDE_002464</name>
</gene>
<dbReference type="EMBL" id="CAHR02000085">
    <property type="protein sequence ID" value="CCG82458.1"/>
    <property type="molecule type" value="Genomic_DNA"/>
</dbReference>
<dbReference type="InterPro" id="IPR016088">
    <property type="entry name" value="Chalcone_isomerase_3-sand"/>
</dbReference>
<evidence type="ECO:0000313" key="3">
    <source>
        <dbReference type="EMBL" id="CCG82458.1"/>
    </source>
</evidence>
<dbReference type="OrthoDB" id="18193at2759"/>
<dbReference type="PANTHER" id="PTHR47284:SF3">
    <property type="entry name" value="FATTY-ACID-BINDING PROTEIN 2"/>
    <property type="match status" value="1"/>
</dbReference>
<evidence type="ECO:0000256" key="1">
    <source>
        <dbReference type="SAM" id="SignalP"/>
    </source>
</evidence>
<dbReference type="PANTHER" id="PTHR47284">
    <property type="entry name" value="FATTY-ACID-BINDING PROTEIN 2"/>
    <property type="match status" value="1"/>
</dbReference>
<dbReference type="SUPFAM" id="SSF54626">
    <property type="entry name" value="Chalcone isomerase"/>
    <property type="match status" value="1"/>
</dbReference>
<dbReference type="Proteomes" id="UP000013776">
    <property type="component" value="Unassembled WGS sequence"/>
</dbReference>
<dbReference type="eggNOG" id="ENOG502RGD3">
    <property type="taxonomic scope" value="Eukaryota"/>
</dbReference>
<dbReference type="VEuPathDB" id="FungiDB:TAPDE_002464"/>
<evidence type="ECO:0000313" key="4">
    <source>
        <dbReference type="Proteomes" id="UP000013776"/>
    </source>
</evidence>
<keyword evidence="1" id="KW-0732">Signal</keyword>
<dbReference type="Pfam" id="PF16035">
    <property type="entry name" value="Chalcone_2"/>
    <property type="match status" value="1"/>
</dbReference>
<evidence type="ECO:0000259" key="2">
    <source>
        <dbReference type="Pfam" id="PF16035"/>
    </source>
</evidence>
<dbReference type="AlphaFoldDB" id="R4XDH2"/>
<reference evidence="3 4" key="1">
    <citation type="journal article" date="2013" name="MBio">
        <title>Genome sequencing of the plant pathogen Taphrina deformans, the causal agent of peach leaf curl.</title>
        <authorList>
            <person name="Cisse O.H."/>
            <person name="Almeida J.M.G.C.F."/>
            <person name="Fonseca A."/>
            <person name="Kumar A.A."/>
            <person name="Salojaervi J."/>
            <person name="Overmyer K."/>
            <person name="Hauser P.M."/>
            <person name="Pagni M."/>
        </authorList>
    </citation>
    <scope>NUCLEOTIDE SEQUENCE [LARGE SCALE GENOMIC DNA]</scope>
    <source>
        <strain evidence="4">PYCC 5710 / ATCC 11124 / CBS 356.35 / IMI 108563 / JCM 9778 / NBRC 8474</strain>
    </source>
</reference>
<dbReference type="InterPro" id="IPR036298">
    <property type="entry name" value="Chalcone_isomerase_sf"/>
</dbReference>
<comment type="caution">
    <text evidence="3">The sequence shown here is derived from an EMBL/GenBank/DDBJ whole genome shotgun (WGS) entry which is preliminary data.</text>
</comment>
<organism evidence="3 4">
    <name type="scientific">Taphrina deformans (strain PYCC 5710 / ATCC 11124 / CBS 356.35 / IMI 108563 / JCM 9778 / NBRC 8474)</name>
    <name type="common">Peach leaf curl fungus</name>
    <name type="synonym">Lalaria deformans</name>
    <dbReference type="NCBI Taxonomy" id="1097556"/>
    <lineage>
        <taxon>Eukaryota</taxon>
        <taxon>Fungi</taxon>
        <taxon>Dikarya</taxon>
        <taxon>Ascomycota</taxon>
        <taxon>Taphrinomycotina</taxon>
        <taxon>Taphrinomycetes</taxon>
        <taxon>Taphrinales</taxon>
        <taxon>Taphrinaceae</taxon>
        <taxon>Taphrina</taxon>
    </lineage>
</organism>
<feature type="domain" description="Chalcone isomerase" evidence="2">
    <location>
        <begin position="50"/>
        <end position="230"/>
    </location>
</feature>
<protein>
    <submittedName>
        <fullName evidence="3">Uncharacterized protein C18G6.01c</fullName>
    </submittedName>
</protein>
<sequence>MVSRFILPVAALSSAGLASAVQNQKRRLHCDYSPRNTPKLPPSLRIKDKDFILVAAGTRKVTFLSISVYDVGIYISSSDIPHLNAALRSIQVDSPTALIEHLKDPVDGASFLNALDNVSYAVRITPVRNTDIAHMRDGFVRGVLLRHNPDAESLQSFKDFFPNPRKAFLKTDVMLLTVWNGQRLDLDINGHDYGTYQGFGVETSNLLKAFIGTYTSGKKVASEELRQEFVEQIVQEVQ</sequence>
<feature type="chain" id="PRO_5004373224" evidence="1">
    <location>
        <begin position="21"/>
        <end position="238"/>
    </location>
</feature>
<dbReference type="GO" id="GO:0016872">
    <property type="term" value="F:intramolecular lyase activity"/>
    <property type="evidence" value="ECO:0007669"/>
    <property type="project" value="InterPro"/>
</dbReference>
<accession>R4XDH2</accession>
<proteinExistence type="predicted"/>
<dbReference type="Gene3D" id="3.50.70.10">
    <property type="match status" value="1"/>
</dbReference>